<dbReference type="Proteomes" id="UP001054945">
    <property type="component" value="Unassembled WGS sequence"/>
</dbReference>
<proteinExistence type="predicted"/>
<dbReference type="AlphaFoldDB" id="A0AAV4QD46"/>
<organism evidence="1 2">
    <name type="scientific">Caerostris extrusa</name>
    <name type="common">Bark spider</name>
    <name type="synonym">Caerostris bankana</name>
    <dbReference type="NCBI Taxonomy" id="172846"/>
    <lineage>
        <taxon>Eukaryota</taxon>
        <taxon>Metazoa</taxon>
        <taxon>Ecdysozoa</taxon>
        <taxon>Arthropoda</taxon>
        <taxon>Chelicerata</taxon>
        <taxon>Arachnida</taxon>
        <taxon>Araneae</taxon>
        <taxon>Araneomorphae</taxon>
        <taxon>Entelegynae</taxon>
        <taxon>Araneoidea</taxon>
        <taxon>Araneidae</taxon>
        <taxon>Caerostris</taxon>
    </lineage>
</organism>
<keyword evidence="2" id="KW-1185">Reference proteome</keyword>
<dbReference type="EMBL" id="BPLR01005917">
    <property type="protein sequence ID" value="GIY06026.1"/>
    <property type="molecule type" value="Genomic_DNA"/>
</dbReference>
<evidence type="ECO:0000313" key="1">
    <source>
        <dbReference type="EMBL" id="GIY06026.1"/>
    </source>
</evidence>
<protein>
    <submittedName>
        <fullName evidence="1">Uncharacterized protein</fullName>
    </submittedName>
</protein>
<name>A0AAV4QD46_CAEEX</name>
<accession>A0AAV4QD46</accession>
<evidence type="ECO:0000313" key="2">
    <source>
        <dbReference type="Proteomes" id="UP001054945"/>
    </source>
</evidence>
<reference evidence="1 2" key="1">
    <citation type="submission" date="2021-06" db="EMBL/GenBank/DDBJ databases">
        <title>Caerostris extrusa draft genome.</title>
        <authorList>
            <person name="Kono N."/>
            <person name="Arakawa K."/>
        </authorList>
    </citation>
    <scope>NUCLEOTIDE SEQUENCE [LARGE SCALE GENOMIC DNA]</scope>
</reference>
<gene>
    <name evidence="1" type="ORF">CEXT_284761</name>
</gene>
<sequence>MCSMGKLIAVRSCDEILNLYVKPNTGSIGNEFILICDYVRSYGTRFVDEYIEGHGVQIWSEFNDQFDLLILFP</sequence>
<comment type="caution">
    <text evidence="1">The sequence shown here is derived from an EMBL/GenBank/DDBJ whole genome shotgun (WGS) entry which is preliminary data.</text>
</comment>